<name>A0A0N4VDD1_ENTVE</name>
<protein>
    <submittedName>
        <fullName evidence="4">SORBS2</fullName>
    </submittedName>
</protein>
<organism evidence="4">
    <name type="scientific">Enterobius vermicularis</name>
    <name type="common">Human pinworm</name>
    <dbReference type="NCBI Taxonomy" id="51028"/>
    <lineage>
        <taxon>Eukaryota</taxon>
        <taxon>Metazoa</taxon>
        <taxon>Ecdysozoa</taxon>
        <taxon>Nematoda</taxon>
        <taxon>Chromadorea</taxon>
        <taxon>Rhabditida</taxon>
        <taxon>Spirurina</taxon>
        <taxon>Oxyuridomorpha</taxon>
        <taxon>Oxyuroidea</taxon>
        <taxon>Oxyuridae</taxon>
        <taxon>Enterobius</taxon>
    </lineage>
</organism>
<keyword evidence="3" id="KW-1185">Reference proteome</keyword>
<evidence type="ECO:0000313" key="3">
    <source>
        <dbReference type="Proteomes" id="UP000274131"/>
    </source>
</evidence>
<sequence length="120" mass="12901">MASRGDPGTNSHLSGLQTPRQMKKVSVPLVPDIGDMKVKLANSANGDHCSSKSSSSGHSRGSIMTPDKASEDQNSCYSSLYRPSTLQPLNNDRYGIYTNSSFKCHKRAPGKVALIATFLI</sequence>
<proteinExistence type="predicted"/>
<reference evidence="2 3" key="2">
    <citation type="submission" date="2018-10" db="EMBL/GenBank/DDBJ databases">
        <authorList>
            <consortium name="Pathogen Informatics"/>
        </authorList>
    </citation>
    <scope>NUCLEOTIDE SEQUENCE [LARGE SCALE GENOMIC DNA]</scope>
</reference>
<reference evidence="4" key="1">
    <citation type="submission" date="2017-02" db="UniProtKB">
        <authorList>
            <consortium name="WormBaseParasite"/>
        </authorList>
    </citation>
    <scope>IDENTIFICATION</scope>
</reference>
<accession>A0A0N4VDD1</accession>
<evidence type="ECO:0000256" key="1">
    <source>
        <dbReference type="SAM" id="MobiDB-lite"/>
    </source>
</evidence>
<feature type="compositionally biased region" description="Polar residues" evidence="1">
    <location>
        <begin position="8"/>
        <end position="20"/>
    </location>
</feature>
<gene>
    <name evidence="2" type="ORF">EVEC_LOCUS8094</name>
</gene>
<feature type="region of interest" description="Disordered" evidence="1">
    <location>
        <begin position="42"/>
        <end position="82"/>
    </location>
</feature>
<feature type="compositionally biased region" description="Low complexity" evidence="1">
    <location>
        <begin position="51"/>
        <end position="62"/>
    </location>
</feature>
<feature type="compositionally biased region" description="Polar residues" evidence="1">
    <location>
        <begin position="72"/>
        <end position="82"/>
    </location>
</feature>
<evidence type="ECO:0000313" key="4">
    <source>
        <dbReference type="WBParaSite" id="EVEC_0000861001-mRNA-1"/>
    </source>
</evidence>
<dbReference type="AlphaFoldDB" id="A0A0N4VDD1"/>
<dbReference type="Proteomes" id="UP000274131">
    <property type="component" value="Unassembled WGS sequence"/>
</dbReference>
<dbReference type="EMBL" id="UXUI01009259">
    <property type="protein sequence ID" value="VDD93343.1"/>
    <property type="molecule type" value="Genomic_DNA"/>
</dbReference>
<dbReference type="WBParaSite" id="EVEC_0000861001-mRNA-1">
    <property type="protein sequence ID" value="EVEC_0000861001-mRNA-1"/>
    <property type="gene ID" value="EVEC_0000861001"/>
</dbReference>
<feature type="region of interest" description="Disordered" evidence="1">
    <location>
        <begin position="1"/>
        <end position="28"/>
    </location>
</feature>
<evidence type="ECO:0000313" key="2">
    <source>
        <dbReference type="EMBL" id="VDD93343.1"/>
    </source>
</evidence>